<gene>
    <name evidence="8" type="ORF">GAYE_SCF34G4948</name>
</gene>
<dbReference type="PANTHER" id="PTHR22950:SF700">
    <property type="entry name" value="AMINO ACID TRANSPORTER TRANSMEMBRANE DOMAIN-CONTAINING PROTEIN"/>
    <property type="match status" value="1"/>
</dbReference>
<feature type="compositionally biased region" description="Acidic residues" evidence="5">
    <location>
        <begin position="506"/>
        <end position="531"/>
    </location>
</feature>
<evidence type="ECO:0000313" key="9">
    <source>
        <dbReference type="Proteomes" id="UP001300502"/>
    </source>
</evidence>
<feature type="compositionally biased region" description="Polar residues" evidence="5">
    <location>
        <begin position="1"/>
        <end position="24"/>
    </location>
</feature>
<name>A0AAV9II46_9RHOD</name>
<feature type="transmembrane region" description="Helical" evidence="6">
    <location>
        <begin position="593"/>
        <end position="614"/>
    </location>
</feature>
<evidence type="ECO:0000256" key="4">
    <source>
        <dbReference type="ARBA" id="ARBA00023136"/>
    </source>
</evidence>
<feature type="transmembrane region" description="Helical" evidence="6">
    <location>
        <begin position="354"/>
        <end position="374"/>
    </location>
</feature>
<feature type="compositionally biased region" description="Polar residues" evidence="5">
    <location>
        <begin position="122"/>
        <end position="146"/>
    </location>
</feature>
<dbReference type="GO" id="GO:0005774">
    <property type="term" value="C:vacuolar membrane"/>
    <property type="evidence" value="ECO:0007669"/>
    <property type="project" value="TreeGrafter"/>
</dbReference>
<keyword evidence="2 6" id="KW-0812">Transmembrane</keyword>
<evidence type="ECO:0000256" key="6">
    <source>
        <dbReference type="SAM" id="Phobius"/>
    </source>
</evidence>
<dbReference type="Proteomes" id="UP001300502">
    <property type="component" value="Unassembled WGS sequence"/>
</dbReference>
<feature type="transmembrane region" description="Helical" evidence="6">
    <location>
        <begin position="294"/>
        <end position="315"/>
    </location>
</feature>
<evidence type="ECO:0000256" key="1">
    <source>
        <dbReference type="ARBA" id="ARBA00004141"/>
    </source>
</evidence>
<dbReference type="Pfam" id="PF01490">
    <property type="entry name" value="Aa_trans"/>
    <property type="match status" value="1"/>
</dbReference>
<dbReference type="EMBL" id="JANCYU010000047">
    <property type="protein sequence ID" value="KAK4527027.1"/>
    <property type="molecule type" value="Genomic_DNA"/>
</dbReference>
<reference evidence="8 9" key="1">
    <citation type="submission" date="2022-07" db="EMBL/GenBank/DDBJ databases">
        <title>Genome-wide signatures of adaptation to extreme environments.</title>
        <authorList>
            <person name="Cho C.H."/>
            <person name="Yoon H.S."/>
        </authorList>
    </citation>
    <scope>NUCLEOTIDE SEQUENCE [LARGE SCALE GENOMIC DNA]</scope>
    <source>
        <strain evidence="8 9">108.79 E11</strain>
    </source>
</reference>
<proteinExistence type="predicted"/>
<evidence type="ECO:0000259" key="7">
    <source>
        <dbReference type="Pfam" id="PF01490"/>
    </source>
</evidence>
<dbReference type="InterPro" id="IPR013057">
    <property type="entry name" value="AA_transpt_TM"/>
</dbReference>
<feature type="compositionally biased region" description="Low complexity" evidence="5">
    <location>
        <begin position="31"/>
        <end position="40"/>
    </location>
</feature>
<feature type="transmembrane region" description="Helical" evidence="6">
    <location>
        <begin position="654"/>
        <end position="673"/>
    </location>
</feature>
<protein>
    <recommendedName>
        <fullName evidence="7">Amino acid transporter transmembrane domain-containing protein</fullName>
    </recommendedName>
</protein>
<feature type="region of interest" description="Disordered" evidence="5">
    <location>
        <begin position="122"/>
        <end position="174"/>
    </location>
</feature>
<dbReference type="PANTHER" id="PTHR22950">
    <property type="entry name" value="AMINO ACID TRANSPORTER"/>
    <property type="match status" value="1"/>
</dbReference>
<organism evidence="8 9">
    <name type="scientific">Galdieria yellowstonensis</name>
    <dbReference type="NCBI Taxonomy" id="3028027"/>
    <lineage>
        <taxon>Eukaryota</taxon>
        <taxon>Rhodophyta</taxon>
        <taxon>Bangiophyceae</taxon>
        <taxon>Galdieriales</taxon>
        <taxon>Galdieriaceae</taxon>
        <taxon>Galdieria</taxon>
    </lineage>
</organism>
<feature type="transmembrane region" description="Helical" evidence="6">
    <location>
        <begin position="465"/>
        <end position="486"/>
    </location>
</feature>
<comment type="caution">
    <text evidence="8">The sequence shown here is derived from an EMBL/GenBank/DDBJ whole genome shotgun (WGS) entry which is preliminary data.</text>
</comment>
<evidence type="ECO:0000313" key="8">
    <source>
        <dbReference type="EMBL" id="KAK4527027.1"/>
    </source>
</evidence>
<keyword evidence="3 6" id="KW-1133">Transmembrane helix</keyword>
<feature type="transmembrane region" description="Helical" evidence="6">
    <location>
        <begin position="620"/>
        <end position="642"/>
    </location>
</feature>
<accession>A0AAV9II46</accession>
<dbReference type="GO" id="GO:0015179">
    <property type="term" value="F:L-amino acid transmembrane transporter activity"/>
    <property type="evidence" value="ECO:0007669"/>
    <property type="project" value="TreeGrafter"/>
</dbReference>
<feature type="transmembrane region" description="Helical" evidence="6">
    <location>
        <begin position="386"/>
        <end position="409"/>
    </location>
</feature>
<evidence type="ECO:0000256" key="5">
    <source>
        <dbReference type="SAM" id="MobiDB-lite"/>
    </source>
</evidence>
<feature type="transmembrane region" description="Helical" evidence="6">
    <location>
        <begin position="421"/>
        <end position="445"/>
    </location>
</feature>
<feature type="domain" description="Amino acid transporter transmembrane" evidence="7">
    <location>
        <begin position="217"/>
        <end position="674"/>
    </location>
</feature>
<sequence length="682" mass="75038">MELQNINDSPQVGESESKGSNTPVDDTHWISKSSSASSSSQAGKPESFKSPPQVLTQRNIKDWRKVSLNNKLYGEKTGSHSKRGMGTDMQQRNERTSLLEKTSLGHRVTNLVRGFWRKGVDGSSSGAELRQSPSFDAFQYSHNGKQPSAMDDDESDKLSKGHGINNMDRDQGDDSATIEEYDEFDVRQGPVDEEQSTHQDALTRSELAKHLVGDIGNMLKAFIGLNFLYVSYAFAHAGLIRGTIGLILIALITEHCCLLLVQVKNQMPEAEDPSFRITYGDLGKYVLGGIGEKLVNGALILTQFGYCTGYLIFLGQTLHDLFGASVSPSVFVLIPLPILIPLSMLRSLRSLAPFSLAANFSLLIGFIAVISYIGSHFKWQPSSPSITQFPIFFGQITSALEGIGLVVPVEQSMKSRKHFKIVIEVAIGILSGVLLVVGALGFVTFGADTRSIIVLNMGSSPVVGLVKIVLCIGILFTYPLQLVPIVQAAEDWLAGRTITSSHGEPMEEFQEEEEEEEETFSTDDQSSESELYDSAVEEAAPKELDIGENYYQRDDLEEGSEYDDETSEPEWANEEEWRRTKQRNLFERNPKNVMARLAIVFGTAVTAALAGSSFGLFQALVGSLGAASLAYIFPALFHLKLFRDQLAFGEKTKNLVILIFGLVGMLIGTYVSIMEMQKNPEY</sequence>
<dbReference type="AlphaFoldDB" id="A0AAV9II46"/>
<keyword evidence="4 6" id="KW-0472">Membrane</keyword>
<feature type="region of interest" description="Disordered" evidence="5">
    <location>
        <begin position="1"/>
        <end position="91"/>
    </location>
</feature>
<keyword evidence="9" id="KW-1185">Reference proteome</keyword>
<feature type="region of interest" description="Disordered" evidence="5">
    <location>
        <begin position="502"/>
        <end position="534"/>
    </location>
</feature>
<comment type="subcellular location">
    <subcellularLocation>
        <location evidence="1">Membrane</location>
        <topology evidence="1">Multi-pass membrane protein</topology>
    </subcellularLocation>
</comment>
<feature type="transmembrane region" description="Helical" evidence="6">
    <location>
        <begin position="321"/>
        <end position="342"/>
    </location>
</feature>
<evidence type="ECO:0000256" key="3">
    <source>
        <dbReference type="ARBA" id="ARBA00022989"/>
    </source>
</evidence>
<evidence type="ECO:0000256" key="2">
    <source>
        <dbReference type="ARBA" id="ARBA00022692"/>
    </source>
</evidence>